<gene>
    <name evidence="1" type="ORF">G4177_25565</name>
</gene>
<sequence>MGLAERKELATFKEESLGPKLAELREAAAGAQLQFTLDEASFTSVGAIQMLPNGILDRLIDDLKAVCVDTIGKEAVRDGIQTVHVVHKEEAGYTLDLTGGTLTVRAKVDGSLGSDLPGYGDYKRFLLRTL</sequence>
<proteinExistence type="predicted"/>
<reference evidence="1 2" key="1">
    <citation type="submission" date="2020-02" db="EMBL/GenBank/DDBJ databases">
        <authorList>
            <person name="Babadi Z.K."/>
            <person name="Risdian C."/>
            <person name="Ebrahimipour G.H."/>
            <person name="Wink J."/>
        </authorList>
    </citation>
    <scope>NUCLEOTIDE SEQUENCE [LARGE SCALE GENOMIC DNA]</scope>
    <source>
        <strain evidence="1 2">ZKHCc1 1396</strain>
    </source>
</reference>
<keyword evidence="2" id="KW-1185">Reference proteome</keyword>
<comment type="caution">
    <text evidence="1">The sequence shown here is derived from an EMBL/GenBank/DDBJ whole genome shotgun (WGS) entry which is preliminary data.</text>
</comment>
<protein>
    <submittedName>
        <fullName evidence="1">Uncharacterized protein</fullName>
    </submittedName>
</protein>
<name>A0ABR9PUD7_9BACT</name>
<dbReference type="Proteomes" id="UP001516472">
    <property type="component" value="Unassembled WGS sequence"/>
</dbReference>
<organism evidence="1 2">
    <name type="scientific">Corallococcus soli</name>
    <dbReference type="NCBI Taxonomy" id="2710757"/>
    <lineage>
        <taxon>Bacteria</taxon>
        <taxon>Pseudomonadati</taxon>
        <taxon>Myxococcota</taxon>
        <taxon>Myxococcia</taxon>
        <taxon>Myxococcales</taxon>
        <taxon>Cystobacterineae</taxon>
        <taxon>Myxococcaceae</taxon>
        <taxon>Corallococcus</taxon>
    </lineage>
</organism>
<dbReference type="RefSeq" id="WP_193428745.1">
    <property type="nucleotide sequence ID" value="NZ_CBCSIP010000222.1"/>
</dbReference>
<accession>A0ABR9PUD7</accession>
<evidence type="ECO:0000313" key="2">
    <source>
        <dbReference type="Proteomes" id="UP001516472"/>
    </source>
</evidence>
<evidence type="ECO:0000313" key="1">
    <source>
        <dbReference type="EMBL" id="MBE4751546.1"/>
    </source>
</evidence>
<dbReference type="EMBL" id="JAAIYO010000008">
    <property type="protein sequence ID" value="MBE4751546.1"/>
    <property type="molecule type" value="Genomic_DNA"/>
</dbReference>